<comment type="catalytic activity">
    <reaction evidence="1">
        <text>ATP + protein L-histidine = ADP + protein N-phospho-L-histidine.</text>
        <dbReference type="EC" id="2.7.13.3"/>
    </reaction>
</comment>
<keyword evidence="3" id="KW-0808">Transferase</keyword>
<dbReference type="CDD" id="cd16917">
    <property type="entry name" value="HATPase_UhpB-NarQ-NarX-like"/>
    <property type="match status" value="1"/>
</dbReference>
<dbReference type="SUPFAM" id="SSF55874">
    <property type="entry name" value="ATPase domain of HSP90 chaperone/DNA topoisomerase II/histidine kinase"/>
    <property type="match status" value="1"/>
</dbReference>
<evidence type="ECO:0000256" key="1">
    <source>
        <dbReference type="ARBA" id="ARBA00000085"/>
    </source>
</evidence>
<keyword evidence="4" id="KW-0418">Kinase</keyword>
<dbReference type="InterPro" id="IPR050482">
    <property type="entry name" value="Sensor_HK_TwoCompSys"/>
</dbReference>
<keyword evidence="5" id="KW-0902">Two-component regulatory system</keyword>
<dbReference type="InterPro" id="IPR036890">
    <property type="entry name" value="HATPase_C_sf"/>
</dbReference>
<evidence type="ECO:0000313" key="7">
    <source>
        <dbReference type="EMBL" id="GAA1428910.1"/>
    </source>
</evidence>
<comment type="caution">
    <text evidence="7">The sequence shown here is derived from an EMBL/GenBank/DDBJ whole genome shotgun (WGS) entry which is preliminary data.</text>
</comment>
<proteinExistence type="predicted"/>
<evidence type="ECO:0000313" key="8">
    <source>
        <dbReference type="Proteomes" id="UP001500973"/>
    </source>
</evidence>
<reference evidence="7 8" key="1">
    <citation type="journal article" date="2019" name="Int. J. Syst. Evol. Microbiol.">
        <title>The Global Catalogue of Microorganisms (GCM) 10K type strain sequencing project: providing services to taxonomists for standard genome sequencing and annotation.</title>
        <authorList>
            <consortium name="The Broad Institute Genomics Platform"/>
            <consortium name="The Broad Institute Genome Sequencing Center for Infectious Disease"/>
            <person name="Wu L."/>
            <person name="Ma J."/>
        </authorList>
    </citation>
    <scope>NUCLEOTIDE SEQUENCE [LARGE SCALE GENOMIC DNA]</scope>
    <source>
        <strain evidence="7 8">JCM 11756</strain>
    </source>
</reference>
<organism evidence="7 8">
    <name type="scientific">Streptomyces thermospinosisporus</name>
    <dbReference type="NCBI Taxonomy" id="161482"/>
    <lineage>
        <taxon>Bacteria</taxon>
        <taxon>Bacillati</taxon>
        <taxon>Actinomycetota</taxon>
        <taxon>Actinomycetes</taxon>
        <taxon>Kitasatosporales</taxon>
        <taxon>Streptomycetaceae</taxon>
        <taxon>Streptomyces</taxon>
    </lineage>
</organism>
<accession>A0ABN1Z2K7</accession>
<keyword evidence="8" id="KW-1185">Reference proteome</keyword>
<dbReference type="PANTHER" id="PTHR24421">
    <property type="entry name" value="NITRATE/NITRITE SENSOR PROTEIN NARX-RELATED"/>
    <property type="match status" value="1"/>
</dbReference>
<feature type="domain" description="Histidine kinase/HSP90-like ATPase" evidence="6">
    <location>
        <begin position="3"/>
        <end position="76"/>
    </location>
</feature>
<dbReference type="EMBL" id="BAAAIZ010000067">
    <property type="protein sequence ID" value="GAA1428910.1"/>
    <property type="molecule type" value="Genomic_DNA"/>
</dbReference>
<dbReference type="EC" id="2.7.13.3" evidence="2"/>
<dbReference type="InterPro" id="IPR003594">
    <property type="entry name" value="HATPase_dom"/>
</dbReference>
<dbReference type="Pfam" id="PF02518">
    <property type="entry name" value="HATPase_c"/>
    <property type="match status" value="1"/>
</dbReference>
<evidence type="ECO:0000256" key="5">
    <source>
        <dbReference type="ARBA" id="ARBA00023012"/>
    </source>
</evidence>
<name>A0ABN1Z2K7_9ACTN</name>
<evidence type="ECO:0000256" key="4">
    <source>
        <dbReference type="ARBA" id="ARBA00022777"/>
    </source>
</evidence>
<dbReference type="RefSeq" id="WP_344014729.1">
    <property type="nucleotide sequence ID" value="NZ_BAAAIZ010000067.1"/>
</dbReference>
<sequence length="82" mass="8714">MSHNAAKHAAGERVEITLDFGADAVHLRVENTTPRHTLPDADHVPGYGLTGMRERIALVGGTLTATRKDGGRSWVVSAEVPA</sequence>
<dbReference type="Gene3D" id="3.30.565.10">
    <property type="entry name" value="Histidine kinase-like ATPase, C-terminal domain"/>
    <property type="match status" value="1"/>
</dbReference>
<dbReference type="PANTHER" id="PTHR24421:SF10">
    <property type="entry name" value="NITRATE_NITRITE SENSOR PROTEIN NARQ"/>
    <property type="match status" value="1"/>
</dbReference>
<dbReference type="Proteomes" id="UP001500973">
    <property type="component" value="Unassembled WGS sequence"/>
</dbReference>
<protein>
    <recommendedName>
        <fullName evidence="2">histidine kinase</fullName>
        <ecNumber evidence="2">2.7.13.3</ecNumber>
    </recommendedName>
</protein>
<evidence type="ECO:0000256" key="2">
    <source>
        <dbReference type="ARBA" id="ARBA00012438"/>
    </source>
</evidence>
<evidence type="ECO:0000256" key="3">
    <source>
        <dbReference type="ARBA" id="ARBA00022679"/>
    </source>
</evidence>
<evidence type="ECO:0000259" key="6">
    <source>
        <dbReference type="Pfam" id="PF02518"/>
    </source>
</evidence>
<gene>
    <name evidence="7" type="ORF">GCM10009601_43010</name>
</gene>